<accession>A0ABD2BR85</accession>
<comment type="caution">
    <text evidence="2">The sequence shown here is derived from an EMBL/GenBank/DDBJ whole genome shotgun (WGS) entry which is preliminary data.</text>
</comment>
<sequence>MVRDSLLIILILMINELVFQQLSVERNYITNTFKIYHLSKSFHQTITLTNKDSNFKIHIKQNLTLELLYIHIILLSI</sequence>
<dbReference type="Proteomes" id="UP001607302">
    <property type="component" value="Unassembled WGS sequence"/>
</dbReference>
<dbReference type="AlphaFoldDB" id="A0ABD2BR85"/>
<protein>
    <submittedName>
        <fullName evidence="2">Uncharacterized protein</fullName>
    </submittedName>
</protein>
<feature type="chain" id="PRO_5044816158" evidence="1">
    <location>
        <begin position="21"/>
        <end position="77"/>
    </location>
</feature>
<reference evidence="2 3" key="1">
    <citation type="journal article" date="2024" name="Ann. Entomol. Soc. Am.">
        <title>Genomic analyses of the southern and eastern yellowjacket wasps (Hymenoptera: Vespidae) reveal evolutionary signatures of social life.</title>
        <authorList>
            <person name="Catto M.A."/>
            <person name="Caine P.B."/>
            <person name="Orr S.E."/>
            <person name="Hunt B.G."/>
            <person name="Goodisman M.A.D."/>
        </authorList>
    </citation>
    <scope>NUCLEOTIDE SEQUENCE [LARGE SCALE GENOMIC DNA]</scope>
    <source>
        <strain evidence="2">233</strain>
        <tissue evidence="2">Head and thorax</tissue>
    </source>
</reference>
<keyword evidence="3" id="KW-1185">Reference proteome</keyword>
<dbReference type="EMBL" id="JAUDFV010000064">
    <property type="protein sequence ID" value="KAL2735276.1"/>
    <property type="molecule type" value="Genomic_DNA"/>
</dbReference>
<proteinExistence type="predicted"/>
<feature type="signal peptide" evidence="1">
    <location>
        <begin position="1"/>
        <end position="20"/>
    </location>
</feature>
<name>A0ABD2BR85_VESSQ</name>
<evidence type="ECO:0000313" key="3">
    <source>
        <dbReference type="Proteomes" id="UP001607302"/>
    </source>
</evidence>
<gene>
    <name evidence="2" type="ORF">V1478_002916</name>
</gene>
<keyword evidence="1" id="KW-0732">Signal</keyword>
<evidence type="ECO:0000313" key="2">
    <source>
        <dbReference type="EMBL" id="KAL2735276.1"/>
    </source>
</evidence>
<organism evidence="2 3">
    <name type="scientific">Vespula squamosa</name>
    <name type="common">Southern yellow jacket</name>
    <name type="synonym">Wasp</name>
    <dbReference type="NCBI Taxonomy" id="30214"/>
    <lineage>
        <taxon>Eukaryota</taxon>
        <taxon>Metazoa</taxon>
        <taxon>Ecdysozoa</taxon>
        <taxon>Arthropoda</taxon>
        <taxon>Hexapoda</taxon>
        <taxon>Insecta</taxon>
        <taxon>Pterygota</taxon>
        <taxon>Neoptera</taxon>
        <taxon>Endopterygota</taxon>
        <taxon>Hymenoptera</taxon>
        <taxon>Apocrita</taxon>
        <taxon>Aculeata</taxon>
        <taxon>Vespoidea</taxon>
        <taxon>Vespidae</taxon>
        <taxon>Vespinae</taxon>
        <taxon>Vespula</taxon>
    </lineage>
</organism>
<evidence type="ECO:0000256" key="1">
    <source>
        <dbReference type="SAM" id="SignalP"/>
    </source>
</evidence>